<feature type="compositionally biased region" description="Basic and acidic residues" evidence="2">
    <location>
        <begin position="184"/>
        <end position="195"/>
    </location>
</feature>
<dbReference type="Proteomes" id="UP000664521">
    <property type="component" value="Unassembled WGS sequence"/>
</dbReference>
<organism evidence="3 4">
    <name type="scientific">Heterodermia speciosa</name>
    <dbReference type="NCBI Taxonomy" id="116794"/>
    <lineage>
        <taxon>Eukaryota</taxon>
        <taxon>Fungi</taxon>
        <taxon>Dikarya</taxon>
        <taxon>Ascomycota</taxon>
        <taxon>Pezizomycotina</taxon>
        <taxon>Lecanoromycetes</taxon>
        <taxon>OSLEUM clade</taxon>
        <taxon>Lecanoromycetidae</taxon>
        <taxon>Caliciales</taxon>
        <taxon>Physciaceae</taxon>
        <taxon>Heterodermia</taxon>
    </lineage>
</organism>
<dbReference type="PANTHER" id="PTHR31905">
    <property type="entry name" value="COILED-COIL DOMAIN-CONTAINING PROTEIN 58"/>
    <property type="match status" value="1"/>
</dbReference>
<evidence type="ECO:0000256" key="2">
    <source>
        <dbReference type="SAM" id="MobiDB-lite"/>
    </source>
</evidence>
<gene>
    <name evidence="3" type="ORF">HETSPECPRED_009973</name>
</gene>
<dbReference type="EMBL" id="CAJPDS010000087">
    <property type="protein sequence ID" value="CAF9935989.1"/>
    <property type="molecule type" value="Genomic_DNA"/>
</dbReference>
<evidence type="ECO:0000313" key="4">
    <source>
        <dbReference type="Proteomes" id="UP000664521"/>
    </source>
</evidence>
<dbReference type="PIRSF" id="PIRSF022603">
    <property type="entry name" value="UCP022603"/>
    <property type="match status" value="1"/>
</dbReference>
<dbReference type="AlphaFoldDB" id="A0A8H3G3P7"/>
<accession>A0A8H3G3P7</accession>
<name>A0A8H3G3P7_9LECA</name>
<dbReference type="PANTHER" id="PTHR31905:SF2">
    <property type="entry name" value="PROTEIN MIX23"/>
    <property type="match status" value="1"/>
</dbReference>
<dbReference type="Pfam" id="PF09774">
    <property type="entry name" value="MIX23"/>
    <property type="match status" value="1"/>
</dbReference>
<comment type="similarity">
    <text evidence="1">Belongs to the MIX23 family.</text>
</comment>
<sequence length="195" mass="21949">MAHTPLTTPPLTPQFCLNQRALRDFLRLSRATIDDNIIQNLNALIVPSRTPFNPSSTSARSTTTSPPLKSPIDPPACENFKSSILFPSWESRSDVLNYCAAVALNPADPDLALAKAESAKERERVVDERLDPYSGRFFPREARTEVLGGLVRNERSVERIVRGRTWGLVQERCGEGSGEGWEEALDKWREEQERR</sequence>
<dbReference type="GO" id="GO:0005758">
    <property type="term" value="C:mitochondrial intermembrane space"/>
    <property type="evidence" value="ECO:0007669"/>
    <property type="project" value="InterPro"/>
</dbReference>
<keyword evidence="4" id="KW-1185">Reference proteome</keyword>
<evidence type="ECO:0000256" key="1">
    <source>
        <dbReference type="ARBA" id="ARBA00024204"/>
    </source>
</evidence>
<feature type="region of interest" description="Disordered" evidence="2">
    <location>
        <begin position="174"/>
        <end position="195"/>
    </location>
</feature>
<dbReference type="InterPro" id="IPR016805">
    <property type="entry name" value="MIX23_fungal"/>
</dbReference>
<feature type="region of interest" description="Disordered" evidence="2">
    <location>
        <begin position="49"/>
        <end position="73"/>
    </location>
</feature>
<comment type="caution">
    <text evidence="3">The sequence shown here is derived from an EMBL/GenBank/DDBJ whole genome shotgun (WGS) entry which is preliminary data.</text>
</comment>
<dbReference type="OrthoDB" id="5593818at2759"/>
<evidence type="ECO:0008006" key="5">
    <source>
        <dbReference type="Google" id="ProtNLM"/>
    </source>
</evidence>
<proteinExistence type="inferred from homology"/>
<evidence type="ECO:0000313" key="3">
    <source>
        <dbReference type="EMBL" id="CAF9935989.1"/>
    </source>
</evidence>
<reference evidence="3" key="1">
    <citation type="submission" date="2021-03" db="EMBL/GenBank/DDBJ databases">
        <authorList>
            <person name="Tagirdzhanova G."/>
        </authorList>
    </citation>
    <scope>NUCLEOTIDE SEQUENCE</scope>
</reference>
<protein>
    <recommendedName>
        <fullName evidence="5">Caffeine-induced death protein Cid2</fullName>
    </recommendedName>
</protein>
<dbReference type="InterPro" id="IPR019171">
    <property type="entry name" value="MIX23"/>
</dbReference>
<feature type="compositionally biased region" description="Low complexity" evidence="2">
    <location>
        <begin position="54"/>
        <end position="67"/>
    </location>
</feature>